<dbReference type="Gene3D" id="3.20.80.10">
    <property type="entry name" value="Regulatory factor, effector binding domain"/>
    <property type="match status" value="1"/>
</dbReference>
<dbReference type="InterPro" id="IPR011256">
    <property type="entry name" value="Reg_factor_effector_dom_sf"/>
</dbReference>
<keyword evidence="3" id="KW-1185">Reference proteome</keyword>
<dbReference type="InterPro" id="IPR029441">
    <property type="entry name" value="Cass2"/>
</dbReference>
<dbReference type="EMBL" id="CP117811">
    <property type="protein sequence ID" value="WDE96877.1"/>
    <property type="molecule type" value="Genomic_DNA"/>
</dbReference>
<dbReference type="Pfam" id="PF14526">
    <property type="entry name" value="Cass2"/>
    <property type="match status" value="1"/>
</dbReference>
<dbReference type="PANTHER" id="PTHR36444:SF2">
    <property type="entry name" value="TRANSCRIPTIONAL REGULATOR PROTEIN YOBU-RELATED"/>
    <property type="match status" value="1"/>
</dbReference>
<dbReference type="InterPro" id="IPR010499">
    <property type="entry name" value="AraC_E-bd"/>
</dbReference>
<protein>
    <submittedName>
        <fullName evidence="2">GyrI-like domain-containing protein</fullName>
    </submittedName>
</protein>
<dbReference type="SUPFAM" id="SSF55136">
    <property type="entry name" value="Probable bacterial effector-binding domain"/>
    <property type="match status" value="1"/>
</dbReference>
<accession>A0ABY7VT36</accession>
<dbReference type="InterPro" id="IPR053182">
    <property type="entry name" value="YobU-like_regulator"/>
</dbReference>
<reference evidence="2 3" key="1">
    <citation type="submission" date="2023-02" db="EMBL/GenBank/DDBJ databases">
        <title>Genome sequence of Lentisphaera profundi SAORIC-696.</title>
        <authorList>
            <person name="Kim e."/>
            <person name="Cho J.-C."/>
            <person name="Choi A."/>
            <person name="Kang I."/>
        </authorList>
    </citation>
    <scope>NUCLEOTIDE SEQUENCE [LARGE SCALE GENOMIC DNA]</scope>
    <source>
        <strain evidence="2 3">SAORIC-696</strain>
    </source>
</reference>
<name>A0ABY7VT36_9BACT</name>
<sequence length="149" mass="17346">MKEVYFEKRTIYGLKARTNNANEFSTDKGLIAPLWKTFNDSITVDYTNGARVFGLYCDYESDHSKDYTVFVGTDQNYAQSTIALESREIPSANYLLFEAQGDMPQTLIDTWTIIWEYFSKADCFHQRLYSTDFEFYTSSTSIEIYISIK</sequence>
<dbReference type="SMART" id="SM00871">
    <property type="entry name" value="AraC_E_bind"/>
    <property type="match status" value="1"/>
</dbReference>
<dbReference type="PANTHER" id="PTHR36444">
    <property type="entry name" value="TRANSCRIPTIONAL REGULATOR PROTEIN YOBU-RELATED"/>
    <property type="match status" value="1"/>
</dbReference>
<evidence type="ECO:0000313" key="2">
    <source>
        <dbReference type="EMBL" id="WDE96877.1"/>
    </source>
</evidence>
<dbReference type="RefSeq" id="WP_274150942.1">
    <property type="nucleotide sequence ID" value="NZ_CP117811.1"/>
</dbReference>
<organism evidence="2 3">
    <name type="scientific">Lentisphaera profundi</name>
    <dbReference type="NCBI Taxonomy" id="1658616"/>
    <lineage>
        <taxon>Bacteria</taxon>
        <taxon>Pseudomonadati</taxon>
        <taxon>Lentisphaerota</taxon>
        <taxon>Lentisphaeria</taxon>
        <taxon>Lentisphaerales</taxon>
        <taxon>Lentisphaeraceae</taxon>
        <taxon>Lentisphaera</taxon>
    </lineage>
</organism>
<evidence type="ECO:0000259" key="1">
    <source>
        <dbReference type="SMART" id="SM00871"/>
    </source>
</evidence>
<proteinExistence type="predicted"/>
<gene>
    <name evidence="2" type="ORF">PQO03_02740</name>
</gene>
<dbReference type="Proteomes" id="UP001214250">
    <property type="component" value="Chromosome 1"/>
</dbReference>
<feature type="domain" description="AraC effector-binding" evidence="1">
    <location>
        <begin position="1"/>
        <end position="149"/>
    </location>
</feature>
<evidence type="ECO:0000313" key="3">
    <source>
        <dbReference type="Proteomes" id="UP001214250"/>
    </source>
</evidence>